<accession>A0ABT2IXA6</accession>
<evidence type="ECO:0000313" key="3">
    <source>
        <dbReference type="EMBL" id="MCT2563449.1"/>
    </source>
</evidence>
<evidence type="ECO:0000313" key="4">
    <source>
        <dbReference type="Proteomes" id="UP001525566"/>
    </source>
</evidence>
<protein>
    <submittedName>
        <fullName evidence="3">Energy transducer TonB</fullName>
    </submittedName>
</protein>
<dbReference type="RefSeq" id="WP_259839912.1">
    <property type="nucleotide sequence ID" value="NZ_JAOAMU010000005.1"/>
</dbReference>
<keyword evidence="4" id="KW-1185">Reference proteome</keyword>
<name>A0ABT2IXA6_9FLAO</name>
<feature type="compositionally biased region" description="Basic and acidic residues" evidence="1">
    <location>
        <begin position="31"/>
        <end position="42"/>
    </location>
</feature>
<proteinExistence type="predicted"/>
<gene>
    <name evidence="3" type="ORF">N0B48_16250</name>
</gene>
<reference evidence="3 4" key="1">
    <citation type="submission" date="2022-09" db="EMBL/GenBank/DDBJ databases">
        <title>Chryseobacterium oleae sp.nov., isolated from the inter-root soil of Pyrola calliantha H. Andr. in Tibet.</title>
        <authorList>
            <person name="Li Z."/>
        </authorList>
    </citation>
    <scope>NUCLEOTIDE SEQUENCE [LARGE SCALE GENOMIC DNA]</scope>
    <source>
        <strain evidence="4">pc1-10</strain>
    </source>
</reference>
<dbReference type="EMBL" id="JAOAMU010000005">
    <property type="protein sequence ID" value="MCT2563449.1"/>
    <property type="molecule type" value="Genomic_DNA"/>
</dbReference>
<keyword evidence="2" id="KW-0732">Signal</keyword>
<evidence type="ECO:0000256" key="1">
    <source>
        <dbReference type="SAM" id="MobiDB-lite"/>
    </source>
</evidence>
<organism evidence="3 4">
    <name type="scientific">Chryseobacterium herbae</name>
    <dbReference type="NCBI Taxonomy" id="2976476"/>
    <lineage>
        <taxon>Bacteria</taxon>
        <taxon>Pseudomonadati</taxon>
        <taxon>Bacteroidota</taxon>
        <taxon>Flavobacteriia</taxon>
        <taxon>Flavobacteriales</taxon>
        <taxon>Weeksellaceae</taxon>
        <taxon>Chryseobacterium group</taxon>
        <taxon>Chryseobacterium</taxon>
    </lineage>
</organism>
<feature type="signal peptide" evidence="2">
    <location>
        <begin position="1"/>
        <end position="18"/>
    </location>
</feature>
<dbReference type="Proteomes" id="UP001525566">
    <property type="component" value="Unassembled WGS sequence"/>
</dbReference>
<feature type="chain" id="PRO_5047490376" evidence="2">
    <location>
        <begin position="19"/>
        <end position="136"/>
    </location>
</feature>
<evidence type="ECO:0000256" key="2">
    <source>
        <dbReference type="SAM" id="SignalP"/>
    </source>
</evidence>
<dbReference type="SUPFAM" id="SSF74653">
    <property type="entry name" value="TolA/TonB C-terminal domain"/>
    <property type="match status" value="1"/>
</dbReference>
<dbReference type="Gene3D" id="3.30.1150.10">
    <property type="match status" value="1"/>
</dbReference>
<comment type="caution">
    <text evidence="3">The sequence shown here is derived from an EMBL/GenBank/DDBJ whole genome shotgun (WGS) entry which is preliminary data.</text>
</comment>
<sequence length="136" mass="15233">MKKITVLALIFLSVTAFSQVQETKAPATDSSSDRRDPEDQKPAEYPGGIRQFMTIVSQKIRVNRIKGGKGELRSKAKFAVNINGEIEKVTVTGSNEDLNREVERTINSIKTKWAPATYKGSPILTWYNLPFVVNFD</sequence>
<feature type="region of interest" description="Disordered" evidence="1">
    <location>
        <begin position="22"/>
        <end position="46"/>
    </location>
</feature>